<reference evidence="3" key="1">
    <citation type="journal article" date="2021" name="BMC Genomics">
        <title>Chromosome-level genome assembly and manually-curated proteome of model necrotroph Parastagonospora nodorum Sn15 reveals a genome-wide trove of candidate effector homologs, and redundancy of virulence-related functions within an accessory chromosome.</title>
        <authorList>
            <person name="Bertazzoni S."/>
            <person name="Jones D.A.B."/>
            <person name="Phan H.T."/>
            <person name="Tan K.-C."/>
            <person name="Hane J.K."/>
        </authorList>
    </citation>
    <scope>NUCLEOTIDE SEQUENCE [LARGE SCALE GENOMIC DNA]</scope>
    <source>
        <strain evidence="3">SN15 / ATCC MYA-4574 / FGSC 10173)</strain>
    </source>
</reference>
<dbReference type="InterPro" id="IPR010730">
    <property type="entry name" value="HET"/>
</dbReference>
<dbReference type="OrthoDB" id="3773726at2759"/>
<evidence type="ECO:0000313" key="2">
    <source>
        <dbReference type="EMBL" id="QRD07155.1"/>
    </source>
</evidence>
<dbReference type="VEuPathDB" id="FungiDB:JI435_123600"/>
<gene>
    <name evidence="2" type="ORF">JI435_123600</name>
</gene>
<dbReference type="PANTHER" id="PTHR33112:SF10">
    <property type="entry name" value="TOL"/>
    <property type="match status" value="1"/>
</dbReference>
<evidence type="ECO:0000313" key="3">
    <source>
        <dbReference type="Proteomes" id="UP000663193"/>
    </source>
</evidence>
<dbReference type="Pfam" id="PF06985">
    <property type="entry name" value="HET"/>
    <property type="match status" value="1"/>
</dbReference>
<proteinExistence type="predicted"/>
<feature type="domain" description="Heterokaryon incompatibility" evidence="1">
    <location>
        <begin position="210"/>
        <end position="357"/>
    </location>
</feature>
<dbReference type="PANTHER" id="PTHR33112">
    <property type="entry name" value="DOMAIN PROTEIN, PUTATIVE-RELATED"/>
    <property type="match status" value="1"/>
</dbReference>
<dbReference type="Proteomes" id="UP000663193">
    <property type="component" value="Chromosome 22"/>
</dbReference>
<dbReference type="AlphaFoldDB" id="A0A7U2NQV9"/>
<evidence type="ECO:0000259" key="1">
    <source>
        <dbReference type="Pfam" id="PF06985"/>
    </source>
</evidence>
<keyword evidence="3" id="KW-1185">Reference proteome</keyword>
<accession>A0A7U2NQV9</accession>
<name>A0A7U2NQV9_PHANO</name>
<organism evidence="2 3">
    <name type="scientific">Phaeosphaeria nodorum (strain SN15 / ATCC MYA-4574 / FGSC 10173)</name>
    <name type="common">Glume blotch fungus</name>
    <name type="synonym">Parastagonospora nodorum</name>
    <dbReference type="NCBI Taxonomy" id="321614"/>
    <lineage>
        <taxon>Eukaryota</taxon>
        <taxon>Fungi</taxon>
        <taxon>Dikarya</taxon>
        <taxon>Ascomycota</taxon>
        <taxon>Pezizomycotina</taxon>
        <taxon>Dothideomycetes</taxon>
        <taxon>Pleosporomycetidae</taxon>
        <taxon>Pleosporales</taxon>
        <taxon>Pleosporineae</taxon>
        <taxon>Phaeosphaeriaceae</taxon>
        <taxon>Parastagonospora</taxon>
    </lineage>
</organism>
<sequence>MPSDSSGGERATRWRTSLDELILGAGQGCIVCSRVHRRVIAETDTAATQATGSKLVFLRLPTHESNGHRLINVLSFMESLGHCVGSWNYLLVPAPPEHDYCHFDLGLSPNDHQAHRDYTKFSSSTRSDQVGKLSRLWYQACRRGHAKCSDTFQHQHLTDHDDLELSENRCTDPTERSENQANWYPPRLLDVSIDPVRLVPRLKVRKDSEFAALSHCWGQVPFLGLSQEAIPTSEQHGIDATMLPHNFRDAIEVCRWLQIPYLWIDSLCIIQAGPGSREDWEHHVNIMRKVYATSDVCIATGATDEATKSCFRDRDITSIAPVPLLFDGADHLLIDMTEALRGYQNSTLSMRAWALQERLLSRRVLVIGTHQVFWECVETANLNVSELFPQGLKTAHFSPKFFSLPRVAPQSAANAIDAQTTWHRLIENYSKCKLTRTHEDKLVAFAGVAQHMQAFHGNSPYIAGLFLAELPSSLIWSLSHFSSPGRPVPPLGFYRAPTRSWAAHDAPVDLTGANSQVENQHVPFTTLQKHYLQLANEGSPFGQFLCAGLGLYGPLMPLRKNPGHESGLTEMWMIDYDSYSLDHDSAMHHSMTFDYLSDMDGPQDGICFMPIRTVSHGKSCIRGIIVRPTTIVEHVDKMCDLKAAIDGMDIARPCYMRIGWGDIRGKSRITYVENLPKLGITLL</sequence>
<protein>
    <recommendedName>
        <fullName evidence="1">Heterokaryon incompatibility domain-containing protein</fullName>
    </recommendedName>
</protein>
<dbReference type="EMBL" id="CP069044">
    <property type="protein sequence ID" value="QRD07155.1"/>
    <property type="molecule type" value="Genomic_DNA"/>
</dbReference>